<feature type="signal peptide" evidence="2">
    <location>
        <begin position="1"/>
        <end position="20"/>
    </location>
</feature>
<organism evidence="3 4">
    <name type="scientific">Cuscuta epithymum</name>
    <dbReference type="NCBI Taxonomy" id="186058"/>
    <lineage>
        <taxon>Eukaryota</taxon>
        <taxon>Viridiplantae</taxon>
        <taxon>Streptophyta</taxon>
        <taxon>Embryophyta</taxon>
        <taxon>Tracheophyta</taxon>
        <taxon>Spermatophyta</taxon>
        <taxon>Magnoliopsida</taxon>
        <taxon>eudicotyledons</taxon>
        <taxon>Gunneridae</taxon>
        <taxon>Pentapetalae</taxon>
        <taxon>asterids</taxon>
        <taxon>lamiids</taxon>
        <taxon>Solanales</taxon>
        <taxon>Convolvulaceae</taxon>
        <taxon>Cuscuteae</taxon>
        <taxon>Cuscuta</taxon>
        <taxon>Cuscuta subgen. Cuscuta</taxon>
    </lineage>
</organism>
<gene>
    <name evidence="3" type="ORF">CEPIT_LOCUS30213</name>
</gene>
<comment type="caution">
    <text evidence="3">The sequence shown here is derived from an EMBL/GenBank/DDBJ whole genome shotgun (WGS) entry which is preliminary data.</text>
</comment>
<evidence type="ECO:0000256" key="1">
    <source>
        <dbReference type="SAM" id="MobiDB-lite"/>
    </source>
</evidence>
<accession>A0AAV0F303</accession>
<evidence type="ECO:0000313" key="4">
    <source>
        <dbReference type="Proteomes" id="UP001152523"/>
    </source>
</evidence>
<proteinExistence type="predicted"/>
<dbReference type="Proteomes" id="UP001152523">
    <property type="component" value="Unassembled WGS sequence"/>
</dbReference>
<feature type="chain" id="PRO_5043976008" description="Secreted protein" evidence="2">
    <location>
        <begin position="21"/>
        <end position="116"/>
    </location>
</feature>
<sequence length="116" mass="12877">MRRALLLLTLKLVVMSPACKCPPMPPPGVQRRRPRRATPPLAVQQRHNWRGRQPFAQIRRAGRKIANPEGMQPEKASTRPGCHVVVNGRRSPEILHPQSSRAASTDAGLRAKSPTI</sequence>
<reference evidence="3" key="1">
    <citation type="submission" date="2022-07" db="EMBL/GenBank/DDBJ databases">
        <authorList>
            <person name="Macas J."/>
            <person name="Novak P."/>
            <person name="Neumann P."/>
        </authorList>
    </citation>
    <scope>NUCLEOTIDE SEQUENCE</scope>
</reference>
<feature type="region of interest" description="Disordered" evidence="1">
    <location>
        <begin position="90"/>
        <end position="116"/>
    </location>
</feature>
<feature type="region of interest" description="Disordered" evidence="1">
    <location>
        <begin position="22"/>
        <end position="44"/>
    </location>
</feature>
<protein>
    <recommendedName>
        <fullName evidence="5">Secreted protein</fullName>
    </recommendedName>
</protein>
<keyword evidence="4" id="KW-1185">Reference proteome</keyword>
<dbReference type="EMBL" id="CAMAPF010000958">
    <property type="protein sequence ID" value="CAH9129896.1"/>
    <property type="molecule type" value="Genomic_DNA"/>
</dbReference>
<evidence type="ECO:0000256" key="2">
    <source>
        <dbReference type="SAM" id="SignalP"/>
    </source>
</evidence>
<name>A0AAV0F303_9ASTE</name>
<evidence type="ECO:0000313" key="3">
    <source>
        <dbReference type="EMBL" id="CAH9129896.1"/>
    </source>
</evidence>
<evidence type="ECO:0008006" key="5">
    <source>
        <dbReference type="Google" id="ProtNLM"/>
    </source>
</evidence>
<dbReference type="AlphaFoldDB" id="A0AAV0F303"/>
<keyword evidence="2" id="KW-0732">Signal</keyword>